<keyword evidence="1" id="KW-0175">Coiled coil</keyword>
<accession>A0A9Q3X321</accession>
<evidence type="ECO:0000256" key="2">
    <source>
        <dbReference type="SAM" id="MobiDB-lite"/>
    </source>
</evidence>
<organism evidence="4 5">
    <name type="scientific">Pseudomonas syringae</name>
    <dbReference type="NCBI Taxonomy" id="317"/>
    <lineage>
        <taxon>Bacteria</taxon>
        <taxon>Pseudomonadati</taxon>
        <taxon>Pseudomonadota</taxon>
        <taxon>Gammaproteobacteria</taxon>
        <taxon>Pseudomonadales</taxon>
        <taxon>Pseudomonadaceae</taxon>
        <taxon>Pseudomonas</taxon>
    </lineage>
</organism>
<feature type="region of interest" description="Disordered" evidence="2">
    <location>
        <begin position="800"/>
        <end position="850"/>
    </location>
</feature>
<dbReference type="Pfam" id="PF20178">
    <property type="entry name" value="ToxA_N"/>
    <property type="match status" value="1"/>
</dbReference>
<evidence type="ECO:0000313" key="5">
    <source>
        <dbReference type="Proteomes" id="UP000814207"/>
    </source>
</evidence>
<dbReference type="EMBL" id="WKEU01000051">
    <property type="protein sequence ID" value="MCF5063915.1"/>
    <property type="molecule type" value="Genomic_DNA"/>
</dbReference>
<feature type="compositionally biased region" description="Polar residues" evidence="2">
    <location>
        <begin position="810"/>
        <end position="822"/>
    </location>
</feature>
<evidence type="ECO:0000313" key="4">
    <source>
        <dbReference type="EMBL" id="MCF5063915.1"/>
    </source>
</evidence>
<feature type="compositionally biased region" description="Basic and acidic residues" evidence="2">
    <location>
        <begin position="800"/>
        <end position="809"/>
    </location>
</feature>
<dbReference type="InterPro" id="IPR046673">
    <property type="entry name" value="ToxA_N"/>
</dbReference>
<reference evidence="4" key="1">
    <citation type="submission" date="2019-11" db="EMBL/GenBank/DDBJ databases">
        <title>Epiphytic Pseudomonas syringae from cherry orchards.</title>
        <authorList>
            <person name="Hulin M.T."/>
        </authorList>
    </citation>
    <scope>NUCLEOTIDE SEQUENCE</scope>
    <source>
        <strain evidence="4">PA-6-9A</strain>
    </source>
</reference>
<proteinExistence type="predicted"/>
<feature type="coiled-coil region" evidence="1">
    <location>
        <begin position="1221"/>
        <end position="1252"/>
    </location>
</feature>
<comment type="caution">
    <text evidence="4">The sequence shown here is derived from an EMBL/GenBank/DDBJ whole genome shotgun (WGS) entry which is preliminary data.</text>
</comment>
<sequence>MPHPSTEQEALNGNALLTQLTTGPSLREVAANVLRPALKELYPELDIDPDLAIVVSPHWLIIDDLVVPGVPHHESLAGALARRAVSKEPVVYIDGKHYLTDRASVGTDIHLPVRIDAIARLINESAPLLFVAYQEQQLEFWNQTNGPRGTRWQAFANALRAVWDIKESVGWGEDERAMAKNVFLYPDYAVRLPNDTYRTHAYLIDIDIDKGTRTEHLNLAALAVLVGTHDQHTMILTYSIAGGYQQFDSLDDLGKSLALQTVNPNDKALQWRLYEPQGDFFEYQACALIGLQLDAIGRINLARSPQPTQDDIPERGQLEFGQLSSDDREKLEKVSDAIPDWLKGASSTELSRYSRHLFDIATLNSRTGNKTYQDDIPLIGDYALQALADAMAKALTATQKTDLGLVATGTQLSQQLMLKLKYVQITVTSQVVWGLFTAPGLTSTVTFSLEELALQNLIALPLGNKVAQYKDGRSLPTWMSVTYLQDLITQANIGEQYPKLVKTTLLDDPAQSQLRQTLYTDQLRLQLPLLGLQYKIRQQFGVDEQGYRYVCAAMARDPNQRRVDGYTVVIRPLAFIPTRRTSQAADQVANMFVIGPQNQADGPCLLYRPQSSAQLMQFASPHNLIYAIKQNTELRESVLAWLPDTVRSDYAQFVFPSTLLASPSTLSTLLVEPWLALTMTGPVILGNQTLHEDDLASLFIANAKALVDLADKQSVSNAEARWESFKRAGWMIFNAALPFLGKTVGTAAWIGQLITDVQEAIDASEGGDSEAKWSALTDIFLNLGMALALHLASRQSPAAHAEKVVESRQETPPSTQQPSELPTLQLPGIQTPELPAGHEPSLHTLGALTRSPSSLKKTLDSFSVTRPEALGAQHTQPGSHQHLYPLDDQWYAPVGERWFKVQVDENDTVMIVDAKQPERQGPVLVNNRAGQWFIDTRLRLRGAGFRSRMKRGQRLRPATITGLREQLEAFDRQEAQHSAALTAARSVSRAAPPSTSASALTTFLATLEKRRGDYDTVIAQLNSLNLIDVVPEYSSRLLGYLKNQLLVTKAGIDEQVTVFQKDLAAAGQHMDSDPQEVFARRRMADCAQNLITQLEYLHSRFKLLKDLGAEGAELELEIRKDLPSFDVDELKGLRISLARTLCLQENSTADMTEARQRVNDIVQAAQLSVQSCRELVERRSAPDLDAYIETLDEVADQFTVVNQNLLDLPGEYPELIVRDSVEELRKQIDEYAQRAMRSLNNALRERKALDAKAEAAATSASTSFQKKVIRTRFKGVVVGEPRTDDPSLVDVRAPLTHEIIATFHKKASGDWVEHTRPSPSAGRQPTVSLAKSIVNAQALLDDVTGFIERTTAQADQLHRLPVEIEEKFERQARTLEQARQVVERAANATNETDDTNAQALIRQLGEAVKKLYRTGRRVRLDMFKNRLPKAAHLELLFAEGEVSIHAVGTRRRLKGPKKDFMQEYEVRDQKTRRALWYAHFHYSSLNAPNEAYTTAHLKTQEQRRLGGAFEEYEGMSEQLRRAIYRAKIGPHLARTLFLSKAPALAT</sequence>
<evidence type="ECO:0000259" key="3">
    <source>
        <dbReference type="Pfam" id="PF20178"/>
    </source>
</evidence>
<name>A0A9Q3X321_PSESX</name>
<feature type="domain" description="Dermonecrotic toxin N-terminal" evidence="3">
    <location>
        <begin position="440"/>
        <end position="637"/>
    </location>
</feature>
<dbReference type="Proteomes" id="UP000814207">
    <property type="component" value="Unassembled WGS sequence"/>
</dbReference>
<evidence type="ECO:0000256" key="1">
    <source>
        <dbReference type="SAM" id="Coils"/>
    </source>
</evidence>
<gene>
    <name evidence="4" type="ORF">GIW73_13290</name>
</gene>
<protein>
    <recommendedName>
        <fullName evidence="3">Dermonecrotic toxin N-terminal domain-containing protein</fullName>
    </recommendedName>
</protein>